<keyword evidence="15" id="KW-1185">Reference proteome</keyword>
<keyword evidence="5 12" id="KW-0547">Nucleotide-binding</keyword>
<dbReference type="GO" id="GO:0061798">
    <property type="term" value="F:GTP 3',8'-cyclase activity"/>
    <property type="evidence" value="ECO:0007669"/>
    <property type="project" value="UniProtKB-UniRule"/>
</dbReference>
<keyword evidence="8 12" id="KW-0342">GTP-binding</keyword>
<evidence type="ECO:0000313" key="14">
    <source>
        <dbReference type="EMBL" id="MBA2936678.1"/>
    </source>
</evidence>
<dbReference type="GO" id="GO:0006777">
    <property type="term" value="P:Mo-molybdopterin cofactor biosynthetic process"/>
    <property type="evidence" value="ECO:0007669"/>
    <property type="project" value="UniProtKB-UniRule"/>
</dbReference>
<dbReference type="GO" id="GO:0005525">
    <property type="term" value="F:GTP binding"/>
    <property type="evidence" value="ECO:0007669"/>
    <property type="project" value="UniProtKB-UniRule"/>
</dbReference>
<reference evidence="14 15" key="1">
    <citation type="submission" date="2020-07" db="EMBL/GenBank/DDBJ databases">
        <authorList>
            <person name="Sun Q."/>
        </authorList>
    </citation>
    <scope>NUCLEOTIDE SEQUENCE [LARGE SCALE GENOMIC DNA]</scope>
    <source>
        <strain evidence="14 15">CGMCC 1.13654</strain>
    </source>
</reference>
<comment type="subunit">
    <text evidence="12">Monomer and homodimer.</text>
</comment>
<dbReference type="EMBL" id="JACEIB010000027">
    <property type="protein sequence ID" value="MBA2936678.1"/>
    <property type="molecule type" value="Genomic_DNA"/>
</dbReference>
<proteinExistence type="inferred from homology"/>
<feature type="domain" description="Radical SAM core" evidence="13">
    <location>
        <begin position="18"/>
        <end position="237"/>
    </location>
</feature>
<dbReference type="InterPro" id="IPR013785">
    <property type="entry name" value="Aldolase_TIM"/>
</dbReference>
<dbReference type="Pfam" id="PF06463">
    <property type="entry name" value="Mob_synth_C"/>
    <property type="match status" value="1"/>
</dbReference>
<evidence type="ECO:0000256" key="7">
    <source>
        <dbReference type="ARBA" id="ARBA00023014"/>
    </source>
</evidence>
<feature type="binding site" evidence="12">
    <location>
        <position position="76"/>
    </location>
    <ligand>
        <name>GTP</name>
        <dbReference type="ChEBI" id="CHEBI:37565"/>
    </ligand>
</feature>
<dbReference type="EC" id="4.1.99.22" evidence="1 12"/>
<keyword evidence="6 12" id="KW-0408">Iron</keyword>
<dbReference type="GO" id="GO:1904047">
    <property type="term" value="F:S-adenosyl-L-methionine binding"/>
    <property type="evidence" value="ECO:0007669"/>
    <property type="project" value="UniProtKB-UniRule"/>
</dbReference>
<dbReference type="AlphaFoldDB" id="A0A838LGY9"/>
<evidence type="ECO:0000256" key="12">
    <source>
        <dbReference type="HAMAP-Rule" id="MF_01225"/>
    </source>
</evidence>
<keyword evidence="3 12" id="KW-0949">S-adenosyl-L-methionine</keyword>
<comment type="catalytic activity">
    <reaction evidence="11 12">
        <text>GTP + AH2 + S-adenosyl-L-methionine = (8S)-3',8-cyclo-7,8-dihydroguanosine 5'-triphosphate + 5'-deoxyadenosine + L-methionine + A + H(+)</text>
        <dbReference type="Rhea" id="RHEA:49576"/>
        <dbReference type="ChEBI" id="CHEBI:13193"/>
        <dbReference type="ChEBI" id="CHEBI:15378"/>
        <dbReference type="ChEBI" id="CHEBI:17319"/>
        <dbReference type="ChEBI" id="CHEBI:17499"/>
        <dbReference type="ChEBI" id="CHEBI:37565"/>
        <dbReference type="ChEBI" id="CHEBI:57844"/>
        <dbReference type="ChEBI" id="CHEBI:59789"/>
        <dbReference type="ChEBI" id="CHEBI:131766"/>
        <dbReference type="EC" id="4.1.99.22"/>
    </reaction>
</comment>
<name>A0A838LGY9_9SPHN</name>
<organism evidence="14 15">
    <name type="scientific">Sphingomonas chungangi</name>
    <dbReference type="NCBI Taxonomy" id="2683589"/>
    <lineage>
        <taxon>Bacteria</taxon>
        <taxon>Pseudomonadati</taxon>
        <taxon>Pseudomonadota</taxon>
        <taxon>Alphaproteobacteria</taxon>
        <taxon>Sphingomonadales</taxon>
        <taxon>Sphingomonadaceae</taxon>
        <taxon>Sphingomonas</taxon>
    </lineage>
</organism>
<evidence type="ECO:0000256" key="4">
    <source>
        <dbReference type="ARBA" id="ARBA00022723"/>
    </source>
</evidence>
<dbReference type="SUPFAM" id="SSF102114">
    <property type="entry name" value="Radical SAM enzymes"/>
    <property type="match status" value="1"/>
</dbReference>
<evidence type="ECO:0000256" key="9">
    <source>
        <dbReference type="ARBA" id="ARBA00023150"/>
    </source>
</evidence>
<dbReference type="PROSITE" id="PS51918">
    <property type="entry name" value="RADICAL_SAM"/>
    <property type="match status" value="1"/>
</dbReference>
<evidence type="ECO:0000313" key="15">
    <source>
        <dbReference type="Proteomes" id="UP000570166"/>
    </source>
</evidence>
<keyword evidence="7 12" id="KW-0411">Iron-sulfur</keyword>
<keyword evidence="4 12" id="KW-0479">Metal-binding</keyword>
<dbReference type="InterPro" id="IPR000385">
    <property type="entry name" value="MoaA_NifB_PqqE_Fe-S-bd_CS"/>
</dbReference>
<feature type="binding site" evidence="12">
    <location>
        <position position="134"/>
    </location>
    <ligand>
        <name>S-adenosyl-L-methionine</name>
        <dbReference type="ChEBI" id="CHEBI:59789"/>
    </ligand>
</feature>
<dbReference type="SFLD" id="SFLDG01386">
    <property type="entry name" value="main_SPASM_domain-containing"/>
    <property type="match status" value="1"/>
</dbReference>
<feature type="binding site" evidence="12">
    <location>
        <position position="34"/>
    </location>
    <ligand>
        <name>[4Fe-4S] cluster</name>
        <dbReference type="ChEBI" id="CHEBI:49883"/>
        <label>1</label>
        <note>4Fe-4S-S-AdoMet</note>
    </ligand>
</feature>
<dbReference type="PANTHER" id="PTHR22960:SF0">
    <property type="entry name" value="MOLYBDENUM COFACTOR BIOSYNTHESIS PROTEIN 1"/>
    <property type="match status" value="1"/>
</dbReference>
<evidence type="ECO:0000256" key="11">
    <source>
        <dbReference type="ARBA" id="ARBA00048697"/>
    </source>
</evidence>
<keyword evidence="2 12" id="KW-0004">4Fe-4S</keyword>
<feature type="binding site" evidence="12">
    <location>
        <position position="204"/>
    </location>
    <ligand>
        <name>S-adenosyl-L-methionine</name>
        <dbReference type="ChEBI" id="CHEBI:59789"/>
    </ligand>
</feature>
<dbReference type="GO" id="GO:0051539">
    <property type="term" value="F:4 iron, 4 sulfur cluster binding"/>
    <property type="evidence" value="ECO:0007669"/>
    <property type="project" value="UniProtKB-UniRule"/>
</dbReference>
<dbReference type="GO" id="GO:0046872">
    <property type="term" value="F:metal ion binding"/>
    <property type="evidence" value="ECO:0007669"/>
    <property type="project" value="UniProtKB-KW"/>
</dbReference>
<keyword evidence="10 12" id="KW-0456">Lyase</keyword>
<accession>A0A838LGY9</accession>
<comment type="cofactor">
    <cofactor evidence="12">
        <name>[4Fe-4S] cluster</name>
        <dbReference type="ChEBI" id="CHEBI:49883"/>
    </cofactor>
    <text evidence="12">Binds 2 [4Fe-4S] clusters. Binds 1 [4Fe-4S] cluster coordinated with 3 cysteines and an exchangeable S-adenosyl-L-methionine and 1 [4Fe-4S] cluster coordinated with 3 cysteines and the GTP-derived substrate.</text>
</comment>
<dbReference type="PROSITE" id="PS01305">
    <property type="entry name" value="MOAA_NIFB_PQQE"/>
    <property type="match status" value="1"/>
</dbReference>
<comment type="function">
    <text evidence="12">Catalyzes the cyclization of GTP to (8S)-3',8-cyclo-7,8-dihydroguanosine 5'-triphosphate.</text>
</comment>
<comment type="caution">
    <text evidence="14">The sequence shown here is derived from an EMBL/GenBank/DDBJ whole genome shotgun (WGS) entry which is preliminary data.</text>
</comment>
<dbReference type="UniPathway" id="UPA00344"/>
<evidence type="ECO:0000256" key="8">
    <source>
        <dbReference type="ARBA" id="ARBA00023134"/>
    </source>
</evidence>
<dbReference type="SMART" id="SM00729">
    <property type="entry name" value="Elp3"/>
    <property type="match status" value="1"/>
</dbReference>
<dbReference type="InterPro" id="IPR058240">
    <property type="entry name" value="rSAM_sf"/>
</dbReference>
<dbReference type="InterPro" id="IPR013483">
    <property type="entry name" value="MoaA"/>
</dbReference>
<protein>
    <recommendedName>
        <fullName evidence="1 12">GTP 3',8-cyclase</fullName>
        <ecNumber evidence="1 12">4.1.99.22</ecNumber>
    </recommendedName>
    <alternativeName>
        <fullName evidence="12">Molybdenum cofactor biosynthesis protein A</fullName>
    </alternativeName>
</protein>
<dbReference type="Proteomes" id="UP000570166">
    <property type="component" value="Unassembled WGS sequence"/>
</dbReference>
<dbReference type="InterPro" id="IPR007197">
    <property type="entry name" value="rSAM"/>
</dbReference>
<dbReference type="Pfam" id="PF04055">
    <property type="entry name" value="Radical_SAM"/>
    <property type="match status" value="1"/>
</dbReference>
<dbReference type="InterPro" id="IPR010505">
    <property type="entry name" value="MoaA_twitch"/>
</dbReference>
<evidence type="ECO:0000256" key="3">
    <source>
        <dbReference type="ARBA" id="ARBA00022691"/>
    </source>
</evidence>
<feature type="binding site" evidence="12">
    <location>
        <position position="170"/>
    </location>
    <ligand>
        <name>GTP</name>
        <dbReference type="ChEBI" id="CHEBI:37565"/>
    </ligand>
</feature>
<dbReference type="SFLD" id="SFLDG01067">
    <property type="entry name" value="SPASM/twitch_domain_containing"/>
    <property type="match status" value="1"/>
</dbReference>
<evidence type="ECO:0000259" key="13">
    <source>
        <dbReference type="PROSITE" id="PS51918"/>
    </source>
</evidence>
<dbReference type="PANTHER" id="PTHR22960">
    <property type="entry name" value="MOLYBDOPTERIN COFACTOR SYNTHESIS PROTEIN A"/>
    <property type="match status" value="1"/>
</dbReference>
<feature type="binding site" evidence="12">
    <location>
        <position position="27"/>
    </location>
    <ligand>
        <name>GTP</name>
        <dbReference type="ChEBI" id="CHEBI:37565"/>
    </ligand>
</feature>
<dbReference type="NCBIfam" id="TIGR02666">
    <property type="entry name" value="moaA"/>
    <property type="match status" value="1"/>
</dbReference>
<evidence type="ECO:0000256" key="1">
    <source>
        <dbReference type="ARBA" id="ARBA00012167"/>
    </source>
</evidence>
<dbReference type="CDD" id="cd01335">
    <property type="entry name" value="Radical_SAM"/>
    <property type="match status" value="1"/>
</dbReference>
<feature type="binding site" evidence="12">
    <location>
        <position position="284"/>
    </location>
    <ligand>
        <name>[4Fe-4S] cluster</name>
        <dbReference type="ChEBI" id="CHEBI:49883"/>
        <label>2</label>
        <note>4Fe-4S-substrate</note>
    </ligand>
</feature>
<feature type="binding site" evidence="12">
    <location>
        <position position="38"/>
    </location>
    <ligand>
        <name>[4Fe-4S] cluster</name>
        <dbReference type="ChEBI" id="CHEBI:49883"/>
        <label>1</label>
        <note>4Fe-4S-S-AdoMet</note>
    </ligand>
</feature>
<dbReference type="SFLD" id="SFLDS00029">
    <property type="entry name" value="Radical_SAM"/>
    <property type="match status" value="1"/>
</dbReference>
<dbReference type="CDD" id="cd21117">
    <property type="entry name" value="Twitch_MoaA"/>
    <property type="match status" value="1"/>
</dbReference>
<dbReference type="RefSeq" id="WP_160364502.1">
    <property type="nucleotide sequence ID" value="NZ_JACEIB010000027.1"/>
</dbReference>
<evidence type="ECO:0000256" key="2">
    <source>
        <dbReference type="ARBA" id="ARBA00022485"/>
    </source>
</evidence>
<keyword evidence="9 12" id="KW-0501">Molybdenum cofactor biosynthesis</keyword>
<gene>
    <name evidence="12 14" type="primary">moaA</name>
    <name evidence="14" type="ORF">HZF05_21575</name>
</gene>
<dbReference type="InterPro" id="IPR040064">
    <property type="entry name" value="MoaA-like"/>
</dbReference>
<dbReference type="Gene3D" id="3.20.20.70">
    <property type="entry name" value="Aldolase class I"/>
    <property type="match status" value="1"/>
</dbReference>
<feature type="binding site" evidence="12">
    <location>
        <position position="270"/>
    </location>
    <ligand>
        <name>[4Fe-4S] cluster</name>
        <dbReference type="ChEBI" id="CHEBI:49883"/>
        <label>2</label>
        <note>4Fe-4S-substrate</note>
    </ligand>
</feature>
<sequence length="342" mass="37563">MNTIAPDREALRRPLADSFGRRITYLRLSVTDRCDLRCRYCMSEAMTFMPRSELLTIEELGLIADAFVARGVKRIRLTGGEPLVRRGIDDLALHIGRQLGAGNLDELTLTTNATRLAEHAHLLVQAGVSRVNVSLDSLDADRFRLITRTGNLDKVLGGIAAGRAAGLAIKINMVALKGINEDEIEPMIRWCGDEGFDLTLIETMPLGVVDEDRTDRYLPLDGVRERLAERFTLDPIADRTGGPARYLRVRETGTHLGLITPLTNNFCDGCNRVRLTASGRLYMCLGHDDRIDLKAVLRNDGRGAIDAALDSALLSKPERHAFRIAGRGAAPAVDRHMSVTGG</sequence>
<feature type="binding site" evidence="12">
    <location>
        <position position="41"/>
    </location>
    <ligand>
        <name>[4Fe-4S] cluster</name>
        <dbReference type="ChEBI" id="CHEBI:49883"/>
        <label>1</label>
        <note>4Fe-4S-S-AdoMet</note>
    </ligand>
</feature>
<feature type="binding site" evidence="12">
    <location>
        <begin position="272"/>
        <end position="274"/>
    </location>
    <ligand>
        <name>GTP</name>
        <dbReference type="ChEBI" id="CHEBI:37565"/>
    </ligand>
</feature>
<dbReference type="InterPro" id="IPR006638">
    <property type="entry name" value="Elp3/MiaA/NifB-like_rSAM"/>
</dbReference>
<evidence type="ECO:0000256" key="6">
    <source>
        <dbReference type="ARBA" id="ARBA00023004"/>
    </source>
</evidence>
<evidence type="ECO:0000256" key="5">
    <source>
        <dbReference type="ARBA" id="ARBA00022741"/>
    </source>
</evidence>
<dbReference type="SFLD" id="SFLDG01383">
    <property type="entry name" value="cyclic_pyranopterin_phosphate"/>
    <property type="match status" value="1"/>
</dbReference>
<feature type="binding site" evidence="12">
    <location>
        <position position="80"/>
    </location>
    <ligand>
        <name>S-adenosyl-L-methionine</name>
        <dbReference type="ChEBI" id="CHEBI:59789"/>
    </ligand>
</feature>
<comment type="similarity">
    <text evidence="12">Belongs to the radical SAM superfamily. MoaA family.</text>
</comment>
<dbReference type="HAMAP" id="MF_01225_B">
    <property type="entry name" value="MoaA_B"/>
    <property type="match status" value="1"/>
</dbReference>
<feature type="binding site" evidence="12">
    <location>
        <position position="110"/>
    </location>
    <ligand>
        <name>GTP</name>
        <dbReference type="ChEBI" id="CHEBI:37565"/>
    </ligand>
</feature>
<dbReference type="GO" id="GO:0061799">
    <property type="term" value="F:cyclic pyranopterin monophosphate synthase activity"/>
    <property type="evidence" value="ECO:0007669"/>
    <property type="project" value="TreeGrafter"/>
</dbReference>
<feature type="binding site" evidence="12">
    <location>
        <position position="40"/>
    </location>
    <ligand>
        <name>S-adenosyl-L-methionine</name>
        <dbReference type="ChEBI" id="CHEBI:59789"/>
    </ligand>
</feature>
<feature type="binding site" evidence="12">
    <location>
        <position position="267"/>
    </location>
    <ligand>
        <name>[4Fe-4S] cluster</name>
        <dbReference type="ChEBI" id="CHEBI:49883"/>
        <label>2</label>
        <note>4Fe-4S-substrate</note>
    </ligand>
</feature>
<evidence type="ECO:0000256" key="10">
    <source>
        <dbReference type="ARBA" id="ARBA00023239"/>
    </source>
</evidence>
<comment type="pathway">
    <text evidence="12">Cofactor biosynthesis; molybdopterin biosynthesis.</text>
</comment>
<dbReference type="InterPro" id="IPR050105">
    <property type="entry name" value="MoCo_biosynth_MoaA/MoaC"/>
</dbReference>